<evidence type="ECO:0000313" key="1">
    <source>
        <dbReference type="EMBL" id="TDL28087.1"/>
    </source>
</evidence>
<dbReference type="InterPro" id="IPR053044">
    <property type="entry name" value="Metallo-hydrolase/TatD-type"/>
</dbReference>
<dbReference type="GO" id="GO:0016788">
    <property type="term" value="F:hydrolase activity, acting on ester bonds"/>
    <property type="evidence" value="ECO:0007669"/>
    <property type="project" value="InterPro"/>
</dbReference>
<dbReference type="Pfam" id="PF01026">
    <property type="entry name" value="TatD_DNase"/>
    <property type="match status" value="1"/>
</dbReference>
<dbReference type="InterPro" id="IPR001130">
    <property type="entry name" value="TatD-like"/>
</dbReference>
<accession>A0A4Y7QKA2</accession>
<dbReference type="SUPFAM" id="SSF51556">
    <property type="entry name" value="Metallo-dependent hydrolases"/>
    <property type="match status" value="1"/>
</dbReference>
<dbReference type="OrthoDB" id="413993at2759"/>
<dbReference type="AlphaFoldDB" id="A0A4Y7QKA2"/>
<gene>
    <name evidence="1" type="ORF">BD410DRAFT_761447</name>
</gene>
<organism evidence="1 2">
    <name type="scientific">Rickenella mellea</name>
    <dbReference type="NCBI Taxonomy" id="50990"/>
    <lineage>
        <taxon>Eukaryota</taxon>
        <taxon>Fungi</taxon>
        <taxon>Dikarya</taxon>
        <taxon>Basidiomycota</taxon>
        <taxon>Agaricomycotina</taxon>
        <taxon>Agaricomycetes</taxon>
        <taxon>Hymenochaetales</taxon>
        <taxon>Rickenellaceae</taxon>
        <taxon>Rickenella</taxon>
    </lineage>
</organism>
<proteinExistence type="predicted"/>
<sequence length="346" mass="38938">MPSARVLKHVIDVHCHPTDSQIPEAVISSLPITICAMSTRQNDQVLVRNLATAYPHNVLPCFGHHPWFSHWISLNGEATSKDDHYRSLFLGKEGKGDPSDDQIAAFEKLLPSLPTPLPLAELLTDLRTNLEAFPSAMVGEVGLDRTCRVPFDYRLEHRELSPFKIPIDHQLAILEAQIDIAVHLQRNVSFHSVNAQKLTVDFMARMKARHGTTWNQISVDMHSCGLSPQMWQSIERAHPNLYLSLSTAINARSSSHKSLIAAASADRLLAESDIHEISQCLGRTWDMLCIIADVRGWEVEQEWDDDTGIPEDHWGVVRRVENNWKAFVSGNHNANGRQSRNVYSPM</sequence>
<dbReference type="EMBL" id="ML170158">
    <property type="protein sequence ID" value="TDL28087.1"/>
    <property type="molecule type" value="Genomic_DNA"/>
</dbReference>
<reference evidence="1 2" key="1">
    <citation type="submission" date="2018-06" db="EMBL/GenBank/DDBJ databases">
        <title>A transcriptomic atlas of mushroom development highlights an independent origin of complex multicellularity.</title>
        <authorList>
            <consortium name="DOE Joint Genome Institute"/>
            <person name="Krizsan K."/>
            <person name="Almasi E."/>
            <person name="Merenyi Z."/>
            <person name="Sahu N."/>
            <person name="Viragh M."/>
            <person name="Koszo T."/>
            <person name="Mondo S."/>
            <person name="Kiss B."/>
            <person name="Balint B."/>
            <person name="Kues U."/>
            <person name="Barry K."/>
            <person name="Hegedus J.C."/>
            <person name="Henrissat B."/>
            <person name="Johnson J."/>
            <person name="Lipzen A."/>
            <person name="Ohm R."/>
            <person name="Nagy I."/>
            <person name="Pangilinan J."/>
            <person name="Yan J."/>
            <person name="Xiong Y."/>
            <person name="Grigoriev I.V."/>
            <person name="Hibbett D.S."/>
            <person name="Nagy L.G."/>
        </authorList>
    </citation>
    <scope>NUCLEOTIDE SEQUENCE [LARGE SCALE GENOMIC DNA]</scope>
    <source>
        <strain evidence="1 2">SZMC22713</strain>
    </source>
</reference>
<dbReference type="PANTHER" id="PTHR47345:SF1">
    <property type="entry name" value="CUT9-INTERACTING PROTEIN SCN1"/>
    <property type="match status" value="1"/>
</dbReference>
<dbReference type="InterPro" id="IPR032466">
    <property type="entry name" value="Metal_Hydrolase"/>
</dbReference>
<dbReference type="PANTHER" id="PTHR47345">
    <property type="entry name" value="CUT9-INTERACTING PROTEIN SCN1"/>
    <property type="match status" value="1"/>
</dbReference>
<protein>
    <submittedName>
        <fullName evidence="1">TatD DNase family Scn1</fullName>
    </submittedName>
</protein>
<dbReference type="Proteomes" id="UP000294933">
    <property type="component" value="Unassembled WGS sequence"/>
</dbReference>
<dbReference type="Gene3D" id="3.20.20.140">
    <property type="entry name" value="Metal-dependent hydrolases"/>
    <property type="match status" value="1"/>
</dbReference>
<dbReference type="VEuPathDB" id="FungiDB:BD410DRAFT_761447"/>
<name>A0A4Y7QKA2_9AGAM</name>
<keyword evidence="2" id="KW-1185">Reference proteome</keyword>
<evidence type="ECO:0000313" key="2">
    <source>
        <dbReference type="Proteomes" id="UP000294933"/>
    </source>
</evidence>